<evidence type="ECO:0000313" key="3">
    <source>
        <dbReference type="Proteomes" id="UP000236343"/>
    </source>
</evidence>
<evidence type="ECO:0000256" key="1">
    <source>
        <dbReference type="SAM" id="MobiDB-lite"/>
    </source>
</evidence>
<gene>
    <name evidence="2" type="ORF">TGCOUG_392950</name>
</gene>
<dbReference type="AlphaFoldDB" id="A0A2G8Y2V5"/>
<protein>
    <submittedName>
        <fullName evidence="2">Uncharacterized protein</fullName>
    </submittedName>
</protein>
<dbReference type="EMBL" id="AGQR02001486">
    <property type="protein sequence ID" value="PIM01608.1"/>
    <property type="molecule type" value="Genomic_DNA"/>
</dbReference>
<proteinExistence type="predicted"/>
<reference evidence="2 3" key="1">
    <citation type="journal article" date="2016" name="Nat. Commun.">
        <title>Local admixture of amplified and diversified secreted pathogenesis determinants shapes mosaic Toxoplasma gondii genomes.</title>
        <authorList>
            <person name="Lorenzi H."/>
            <person name="Khan A."/>
            <person name="Behnke M.S."/>
            <person name="Namasivayam S."/>
            <person name="Swapna L.S."/>
            <person name="Hadjithomas M."/>
            <person name="Karamycheva S."/>
            <person name="Pinney D."/>
            <person name="Brunk B.P."/>
            <person name="Ajioka J.W."/>
            <person name="Ajzenberg D."/>
            <person name="Boothroyd J.C."/>
            <person name="Boyle J.P."/>
            <person name="Darde M.L."/>
            <person name="Diaz-Miranda M.A."/>
            <person name="Dubey J.P."/>
            <person name="Fritz H.M."/>
            <person name="Gennari S.M."/>
            <person name="Gregory B.D."/>
            <person name="Kim K."/>
            <person name="Saeij J.P."/>
            <person name="Su C."/>
            <person name="White M.W."/>
            <person name="Zhu X.Q."/>
            <person name="Howe D.K."/>
            <person name="Rosenthal B.M."/>
            <person name="Grigg M.E."/>
            <person name="Parkinson J."/>
            <person name="Liu L."/>
            <person name="Kissinger J.C."/>
            <person name="Roos D.S."/>
            <person name="Sibley L.D."/>
        </authorList>
    </citation>
    <scope>NUCLEOTIDE SEQUENCE [LARGE SCALE GENOMIC DNA]</scope>
    <source>
        <strain evidence="2 3">COUG</strain>
    </source>
</reference>
<evidence type="ECO:0000313" key="2">
    <source>
        <dbReference type="EMBL" id="PIM01608.1"/>
    </source>
</evidence>
<organism evidence="2 3">
    <name type="scientific">Toxoplasma gondii COUG</name>
    <dbReference type="NCBI Taxonomy" id="1074873"/>
    <lineage>
        <taxon>Eukaryota</taxon>
        <taxon>Sar</taxon>
        <taxon>Alveolata</taxon>
        <taxon>Apicomplexa</taxon>
        <taxon>Conoidasida</taxon>
        <taxon>Coccidia</taxon>
        <taxon>Eucoccidiorida</taxon>
        <taxon>Eimeriorina</taxon>
        <taxon>Sarcocystidae</taxon>
        <taxon>Toxoplasma</taxon>
    </lineage>
</organism>
<dbReference type="Proteomes" id="UP000236343">
    <property type="component" value="Unassembled WGS sequence"/>
</dbReference>
<accession>A0A2G8Y2V5</accession>
<dbReference type="VEuPathDB" id="ToxoDB:TGCOUG_392950"/>
<sequence length="139" mass="15914">MKETKNAETKEVVSQRRRDRARRRSFSGVAFPRGLVWPESSSKSRGKRQQLTAHRSLTNTWGVCTLHKTRGCRLSVNLSFVSRLNGKPRGGEKRLMIRGGKPGLGSMNTQQILPRWKCLLSRLCHLKELVAVRRMRTCL</sequence>
<feature type="compositionally biased region" description="Basic and acidic residues" evidence="1">
    <location>
        <begin position="1"/>
        <end position="16"/>
    </location>
</feature>
<feature type="region of interest" description="Disordered" evidence="1">
    <location>
        <begin position="1"/>
        <end position="25"/>
    </location>
</feature>
<name>A0A2G8Y2V5_TOXGO</name>
<comment type="caution">
    <text evidence="2">The sequence shown here is derived from an EMBL/GenBank/DDBJ whole genome shotgun (WGS) entry which is preliminary data.</text>
</comment>